<proteinExistence type="predicted"/>
<dbReference type="AlphaFoldDB" id="A0AA39FAP7"/>
<comment type="caution">
    <text evidence="2">The sequence shown here is derived from an EMBL/GenBank/DDBJ whole genome shotgun (WGS) entry which is preliminary data.</text>
</comment>
<protein>
    <submittedName>
        <fullName evidence="2">Uncharacterized protein</fullName>
    </submittedName>
</protein>
<dbReference type="EMBL" id="JAQQBS010001422">
    <property type="protein sequence ID" value="KAK0166079.1"/>
    <property type="molecule type" value="Genomic_DNA"/>
</dbReference>
<keyword evidence="3" id="KW-1185">Reference proteome</keyword>
<sequence>MDTLKETTELITNREFGISKKEGQTAPRQKSEGGGVESATTDFEEAQLRLGAQPGVATTVRRGNEDSGGGRQEKNHNGGYDWRQKQVATKANWLVVAFIGANELVSPCQIIQLNTGRLRRKRRRRSLLL</sequence>
<evidence type="ECO:0000256" key="1">
    <source>
        <dbReference type="SAM" id="MobiDB-lite"/>
    </source>
</evidence>
<accession>A0AA39FAP7</accession>
<gene>
    <name evidence="2" type="ORF">PV328_004528</name>
</gene>
<evidence type="ECO:0000313" key="3">
    <source>
        <dbReference type="Proteomes" id="UP001168990"/>
    </source>
</evidence>
<reference evidence="2" key="1">
    <citation type="journal article" date="2023" name="bioRxiv">
        <title>Scaffold-level genome assemblies of two parasitoid biocontrol wasps reveal the parthenogenesis mechanism and an associated novel virus.</title>
        <authorList>
            <person name="Inwood S."/>
            <person name="Skelly J."/>
            <person name="Guhlin J."/>
            <person name="Harrop T."/>
            <person name="Goldson S."/>
            <person name="Dearden P."/>
        </authorList>
    </citation>
    <scope>NUCLEOTIDE SEQUENCE</scope>
    <source>
        <strain evidence="2">Irish</strain>
        <tissue evidence="2">Whole body</tissue>
    </source>
</reference>
<name>A0AA39FAP7_9HYME</name>
<organism evidence="2 3">
    <name type="scientific">Microctonus aethiopoides</name>
    <dbReference type="NCBI Taxonomy" id="144406"/>
    <lineage>
        <taxon>Eukaryota</taxon>
        <taxon>Metazoa</taxon>
        <taxon>Ecdysozoa</taxon>
        <taxon>Arthropoda</taxon>
        <taxon>Hexapoda</taxon>
        <taxon>Insecta</taxon>
        <taxon>Pterygota</taxon>
        <taxon>Neoptera</taxon>
        <taxon>Endopterygota</taxon>
        <taxon>Hymenoptera</taxon>
        <taxon>Apocrita</taxon>
        <taxon>Ichneumonoidea</taxon>
        <taxon>Braconidae</taxon>
        <taxon>Euphorinae</taxon>
        <taxon>Microctonus</taxon>
    </lineage>
</organism>
<dbReference type="Proteomes" id="UP001168990">
    <property type="component" value="Unassembled WGS sequence"/>
</dbReference>
<reference evidence="2" key="2">
    <citation type="submission" date="2023-03" db="EMBL/GenBank/DDBJ databases">
        <authorList>
            <person name="Inwood S.N."/>
            <person name="Skelly J.G."/>
            <person name="Guhlin J."/>
            <person name="Harrop T.W.R."/>
            <person name="Goldson S.G."/>
            <person name="Dearden P.K."/>
        </authorList>
    </citation>
    <scope>NUCLEOTIDE SEQUENCE</scope>
    <source>
        <strain evidence="2">Irish</strain>
        <tissue evidence="2">Whole body</tissue>
    </source>
</reference>
<feature type="region of interest" description="Disordered" evidence="1">
    <location>
        <begin position="1"/>
        <end position="82"/>
    </location>
</feature>
<evidence type="ECO:0000313" key="2">
    <source>
        <dbReference type="EMBL" id="KAK0166079.1"/>
    </source>
</evidence>